<feature type="transmembrane region" description="Helical" evidence="1">
    <location>
        <begin position="54"/>
        <end position="75"/>
    </location>
</feature>
<sequence length="138" mass="14203">MSTTSSDRPGSVTLVAALTWIAAILDLIAGAALVWLSFNLDTIDSTLSEADVRWYGVGTLVIGVLTAAVAAGLAMGSQGARVLVILAMVVRLAAAAYALLALGGVISWHGIVGVLISLTVIALLSTRRGSDFFRGYRG</sequence>
<keyword evidence="1" id="KW-0812">Transmembrane</keyword>
<feature type="transmembrane region" description="Helical" evidence="1">
    <location>
        <begin position="12"/>
        <end position="34"/>
    </location>
</feature>
<feature type="transmembrane region" description="Helical" evidence="1">
    <location>
        <begin position="106"/>
        <end position="124"/>
    </location>
</feature>
<comment type="caution">
    <text evidence="2">The sequence shown here is derived from an EMBL/GenBank/DDBJ whole genome shotgun (WGS) entry which is preliminary data.</text>
</comment>
<accession>A0ABP9WIR7</accession>
<proteinExistence type="predicted"/>
<keyword evidence="1" id="KW-0472">Membrane</keyword>
<keyword evidence="3" id="KW-1185">Reference proteome</keyword>
<dbReference type="RefSeq" id="WP_286216436.1">
    <property type="nucleotide sequence ID" value="NZ_AP027736.1"/>
</dbReference>
<gene>
    <name evidence="2" type="ORF">Lsed01_01267</name>
</gene>
<name>A0ABP9WIR7_9MICO</name>
<evidence type="ECO:0000313" key="3">
    <source>
        <dbReference type="Proteomes" id="UP001426770"/>
    </source>
</evidence>
<dbReference type="EMBL" id="BAABRR010000005">
    <property type="protein sequence ID" value="GAA5518833.1"/>
    <property type="molecule type" value="Genomic_DNA"/>
</dbReference>
<organism evidence="2 3">
    <name type="scientific">Demequina sediminis</name>
    <dbReference type="NCBI Taxonomy" id="1930058"/>
    <lineage>
        <taxon>Bacteria</taxon>
        <taxon>Bacillati</taxon>
        <taxon>Actinomycetota</taxon>
        <taxon>Actinomycetes</taxon>
        <taxon>Micrococcales</taxon>
        <taxon>Demequinaceae</taxon>
        <taxon>Demequina</taxon>
    </lineage>
</organism>
<protein>
    <submittedName>
        <fullName evidence="2">Uncharacterized protein</fullName>
    </submittedName>
</protein>
<evidence type="ECO:0000256" key="1">
    <source>
        <dbReference type="SAM" id="Phobius"/>
    </source>
</evidence>
<dbReference type="Proteomes" id="UP001426770">
    <property type="component" value="Unassembled WGS sequence"/>
</dbReference>
<feature type="transmembrane region" description="Helical" evidence="1">
    <location>
        <begin position="82"/>
        <end position="100"/>
    </location>
</feature>
<keyword evidence="1" id="KW-1133">Transmembrane helix</keyword>
<reference evidence="2 3" key="1">
    <citation type="submission" date="2024-02" db="EMBL/GenBank/DDBJ databases">
        <title>Lysinimicrobium sediminis NBRC 112286.</title>
        <authorList>
            <person name="Ichikawa N."/>
            <person name="Katano-Makiyama Y."/>
            <person name="Hidaka K."/>
        </authorList>
    </citation>
    <scope>NUCLEOTIDE SEQUENCE [LARGE SCALE GENOMIC DNA]</scope>
    <source>
        <strain evidence="2 3">NBRC 112286</strain>
    </source>
</reference>
<evidence type="ECO:0000313" key="2">
    <source>
        <dbReference type="EMBL" id="GAA5518833.1"/>
    </source>
</evidence>